<dbReference type="Proteomes" id="UP000035721">
    <property type="component" value="Unassembled WGS sequence"/>
</dbReference>
<gene>
    <name evidence="2" type="ORF">BN12_1320007</name>
</gene>
<feature type="compositionally biased region" description="Basic and acidic residues" evidence="1">
    <location>
        <begin position="124"/>
        <end position="134"/>
    </location>
</feature>
<accession>A0A077LUY2</accession>
<dbReference type="Gene3D" id="6.10.250.660">
    <property type="match status" value="1"/>
</dbReference>
<keyword evidence="3" id="KW-1185">Reference proteome</keyword>
<evidence type="ECO:0000313" key="2">
    <source>
        <dbReference type="EMBL" id="CCH76557.1"/>
    </source>
</evidence>
<dbReference type="RefSeq" id="WP_235432407.1">
    <property type="nucleotide sequence ID" value="NZ_HF570958.1"/>
</dbReference>
<feature type="region of interest" description="Disordered" evidence="1">
    <location>
        <begin position="89"/>
        <end position="134"/>
    </location>
</feature>
<proteinExistence type="predicted"/>
<dbReference type="EMBL" id="CAJB01000038">
    <property type="protein sequence ID" value="CCH76557.1"/>
    <property type="molecule type" value="Genomic_DNA"/>
</dbReference>
<evidence type="ECO:0000256" key="1">
    <source>
        <dbReference type="SAM" id="MobiDB-lite"/>
    </source>
</evidence>
<sequence length="134" mass="14184">MIWVFFIVVALGLLAVFAALVTGRMRYDPLSEAVTSQHDPGLPEAPHARDVDGVRFDRALRGYRMDQVDEVLDALRDTMAHQEATIAALRRGEEAPAPGGTDAEAARTAEGEPGIGAAAAGDGPAHRGPEGRRA</sequence>
<dbReference type="AlphaFoldDB" id="A0A077LUY2"/>
<dbReference type="STRING" id="1194083.BN12_1320007"/>
<dbReference type="InterPro" id="IPR019933">
    <property type="entry name" value="DivIVA_domain"/>
</dbReference>
<protein>
    <recommendedName>
        <fullName evidence="4">DivIVA domain-containing protein</fullName>
    </recommendedName>
</protein>
<comment type="caution">
    <text evidence="2">The sequence shown here is derived from an EMBL/GenBank/DDBJ whole genome shotgun (WGS) entry which is preliminary data.</text>
</comment>
<reference evidence="2 3" key="1">
    <citation type="journal article" date="2013" name="ISME J.">
        <title>A metabolic model for members of the genus Tetrasphaera involved in enhanced biological phosphorus removal.</title>
        <authorList>
            <person name="Kristiansen R."/>
            <person name="Nguyen H.T.T."/>
            <person name="Saunders A.M."/>
            <person name="Nielsen J.L."/>
            <person name="Wimmer R."/>
            <person name="Le V.Q."/>
            <person name="McIlroy S.J."/>
            <person name="Petrovski S."/>
            <person name="Seviour R.J."/>
            <person name="Calteau A."/>
            <person name="Nielsen K.L."/>
            <person name="Nielsen P.H."/>
        </authorList>
    </citation>
    <scope>NUCLEOTIDE SEQUENCE [LARGE SCALE GENOMIC DNA]</scope>
    <source>
        <strain evidence="2 3">T1-X7</strain>
    </source>
</reference>
<dbReference type="NCBIfam" id="TIGR03544">
    <property type="entry name" value="DivI1A_domain"/>
    <property type="match status" value="1"/>
</dbReference>
<organism evidence="2 3">
    <name type="scientific">Nostocoides japonicum T1-X7</name>
    <dbReference type="NCBI Taxonomy" id="1194083"/>
    <lineage>
        <taxon>Bacteria</taxon>
        <taxon>Bacillati</taxon>
        <taxon>Actinomycetota</taxon>
        <taxon>Actinomycetes</taxon>
        <taxon>Micrococcales</taxon>
        <taxon>Intrasporangiaceae</taxon>
        <taxon>Nostocoides</taxon>
    </lineage>
</organism>
<name>A0A077LUY2_9MICO</name>
<evidence type="ECO:0008006" key="4">
    <source>
        <dbReference type="Google" id="ProtNLM"/>
    </source>
</evidence>
<evidence type="ECO:0000313" key="3">
    <source>
        <dbReference type="Proteomes" id="UP000035721"/>
    </source>
</evidence>
<feature type="compositionally biased region" description="Low complexity" evidence="1">
    <location>
        <begin position="111"/>
        <end position="123"/>
    </location>
</feature>